<feature type="compositionally biased region" description="Basic and acidic residues" evidence="9">
    <location>
        <begin position="70"/>
        <end position="80"/>
    </location>
</feature>
<dbReference type="InterPro" id="IPR036396">
    <property type="entry name" value="Cyt_P450_sf"/>
</dbReference>
<comment type="subcellular location">
    <subcellularLocation>
        <location evidence="1">Membrane</location>
        <topology evidence="1">Single-pass membrane protein</topology>
    </subcellularLocation>
</comment>
<keyword evidence="6 8" id="KW-0503">Monooxygenase</keyword>
<evidence type="ECO:0000256" key="9">
    <source>
        <dbReference type="SAM" id="MobiDB-lite"/>
    </source>
</evidence>
<gene>
    <name evidence="10" type="ORF">Sangu_0996700</name>
</gene>
<dbReference type="SUPFAM" id="SSF48264">
    <property type="entry name" value="Cytochrome P450"/>
    <property type="match status" value="1"/>
</dbReference>
<keyword evidence="2 7" id="KW-0349">Heme</keyword>
<comment type="cofactor">
    <cofactor evidence="7">
        <name>heme</name>
        <dbReference type="ChEBI" id="CHEBI:30413"/>
    </cofactor>
</comment>
<reference evidence="10" key="2">
    <citation type="journal article" date="2024" name="Plant">
        <title>Genomic evolution and insights into agronomic trait innovations of Sesamum species.</title>
        <authorList>
            <person name="Miao H."/>
            <person name="Wang L."/>
            <person name="Qu L."/>
            <person name="Liu H."/>
            <person name="Sun Y."/>
            <person name="Le M."/>
            <person name="Wang Q."/>
            <person name="Wei S."/>
            <person name="Zheng Y."/>
            <person name="Lin W."/>
            <person name="Duan Y."/>
            <person name="Cao H."/>
            <person name="Xiong S."/>
            <person name="Wang X."/>
            <person name="Wei L."/>
            <person name="Li C."/>
            <person name="Ma Q."/>
            <person name="Ju M."/>
            <person name="Zhao R."/>
            <person name="Li G."/>
            <person name="Mu C."/>
            <person name="Tian Q."/>
            <person name="Mei H."/>
            <person name="Zhang T."/>
            <person name="Gao T."/>
            <person name="Zhang H."/>
        </authorList>
    </citation>
    <scope>NUCLEOTIDE SEQUENCE</scope>
    <source>
        <strain evidence="10">G01</strain>
    </source>
</reference>
<evidence type="ECO:0000256" key="6">
    <source>
        <dbReference type="ARBA" id="ARBA00023033"/>
    </source>
</evidence>
<name>A0AAW2PDD4_9LAMI</name>
<dbReference type="GO" id="GO:0016020">
    <property type="term" value="C:membrane"/>
    <property type="evidence" value="ECO:0007669"/>
    <property type="project" value="UniProtKB-SubCell"/>
</dbReference>
<evidence type="ECO:0000313" key="10">
    <source>
        <dbReference type="EMBL" id="KAL0354154.1"/>
    </source>
</evidence>
<comment type="similarity">
    <text evidence="8">Belongs to the cytochrome P450 family.</text>
</comment>
<evidence type="ECO:0000256" key="3">
    <source>
        <dbReference type="ARBA" id="ARBA00022723"/>
    </source>
</evidence>
<protein>
    <submittedName>
        <fullName evidence="10">Cytochrome</fullName>
    </submittedName>
</protein>
<evidence type="ECO:0000256" key="2">
    <source>
        <dbReference type="ARBA" id="ARBA00022617"/>
    </source>
</evidence>
<dbReference type="InterPro" id="IPR001128">
    <property type="entry name" value="Cyt_P450"/>
</dbReference>
<dbReference type="PANTHER" id="PTHR47947:SF24">
    <property type="entry name" value="ISOFLAVONE 2'-HYDROXYLASE-LIKE"/>
    <property type="match status" value="1"/>
</dbReference>
<sequence>MKPPKTRQVPSVRTAICPRDKNPRLPLGPENFDGCQLERSPMTLPEPSHTFIQHTGVGLLPPATTSGHPSKSESRNRQPCRKDRLTCNVGGFRVPRGTILLVNAWDIQNDPRTWDDPEKFVPERFEGLDEGKNDFKYFPFGWGRRGCPGENMAKQMVGLALGSLIQCFEWENVGDIDMTEG</sequence>
<keyword evidence="3 7" id="KW-0479">Metal-binding</keyword>
<evidence type="ECO:0000256" key="8">
    <source>
        <dbReference type="RuleBase" id="RU000461"/>
    </source>
</evidence>
<organism evidence="10">
    <name type="scientific">Sesamum angustifolium</name>
    <dbReference type="NCBI Taxonomy" id="2727405"/>
    <lineage>
        <taxon>Eukaryota</taxon>
        <taxon>Viridiplantae</taxon>
        <taxon>Streptophyta</taxon>
        <taxon>Embryophyta</taxon>
        <taxon>Tracheophyta</taxon>
        <taxon>Spermatophyta</taxon>
        <taxon>Magnoliopsida</taxon>
        <taxon>eudicotyledons</taxon>
        <taxon>Gunneridae</taxon>
        <taxon>Pentapetalae</taxon>
        <taxon>asterids</taxon>
        <taxon>lamiids</taxon>
        <taxon>Lamiales</taxon>
        <taxon>Pedaliaceae</taxon>
        <taxon>Sesamum</taxon>
    </lineage>
</organism>
<accession>A0AAW2PDD4</accession>
<keyword evidence="5 7" id="KW-0408">Iron</keyword>
<evidence type="ECO:0000256" key="4">
    <source>
        <dbReference type="ARBA" id="ARBA00023002"/>
    </source>
</evidence>
<feature type="binding site" description="axial binding residue" evidence="7">
    <location>
        <position position="147"/>
    </location>
    <ligand>
        <name>heme</name>
        <dbReference type="ChEBI" id="CHEBI:30413"/>
    </ligand>
    <ligandPart>
        <name>Fe</name>
        <dbReference type="ChEBI" id="CHEBI:18248"/>
    </ligandPart>
</feature>
<evidence type="ECO:0000256" key="1">
    <source>
        <dbReference type="ARBA" id="ARBA00004167"/>
    </source>
</evidence>
<keyword evidence="4 8" id="KW-0560">Oxidoreductase</keyword>
<dbReference type="InterPro" id="IPR017972">
    <property type="entry name" value="Cyt_P450_CS"/>
</dbReference>
<dbReference type="GO" id="GO:0005506">
    <property type="term" value="F:iron ion binding"/>
    <property type="evidence" value="ECO:0007669"/>
    <property type="project" value="InterPro"/>
</dbReference>
<feature type="region of interest" description="Disordered" evidence="9">
    <location>
        <begin position="58"/>
        <end position="80"/>
    </location>
</feature>
<dbReference type="InterPro" id="IPR050651">
    <property type="entry name" value="Plant_Cytochrome_P450_Monoox"/>
</dbReference>
<dbReference type="GO" id="GO:0004497">
    <property type="term" value="F:monooxygenase activity"/>
    <property type="evidence" value="ECO:0007669"/>
    <property type="project" value="UniProtKB-KW"/>
</dbReference>
<evidence type="ECO:0000256" key="7">
    <source>
        <dbReference type="PIRSR" id="PIRSR602401-1"/>
    </source>
</evidence>
<evidence type="ECO:0000256" key="5">
    <source>
        <dbReference type="ARBA" id="ARBA00023004"/>
    </source>
</evidence>
<dbReference type="InterPro" id="IPR002401">
    <property type="entry name" value="Cyt_P450_E_grp-I"/>
</dbReference>
<dbReference type="AlphaFoldDB" id="A0AAW2PDD4"/>
<dbReference type="PROSITE" id="PS00086">
    <property type="entry name" value="CYTOCHROME_P450"/>
    <property type="match status" value="1"/>
</dbReference>
<dbReference type="GO" id="GO:0016705">
    <property type="term" value="F:oxidoreductase activity, acting on paired donors, with incorporation or reduction of molecular oxygen"/>
    <property type="evidence" value="ECO:0007669"/>
    <property type="project" value="InterPro"/>
</dbReference>
<dbReference type="PRINTS" id="PR00463">
    <property type="entry name" value="EP450I"/>
</dbReference>
<dbReference type="PANTHER" id="PTHR47947">
    <property type="entry name" value="CYTOCHROME P450 82C3-RELATED"/>
    <property type="match status" value="1"/>
</dbReference>
<proteinExistence type="inferred from homology"/>
<comment type="caution">
    <text evidence="10">The sequence shown here is derived from an EMBL/GenBank/DDBJ whole genome shotgun (WGS) entry which is preliminary data.</text>
</comment>
<dbReference type="GO" id="GO:0020037">
    <property type="term" value="F:heme binding"/>
    <property type="evidence" value="ECO:0007669"/>
    <property type="project" value="InterPro"/>
</dbReference>
<dbReference type="EMBL" id="JACGWK010000005">
    <property type="protein sequence ID" value="KAL0354154.1"/>
    <property type="molecule type" value="Genomic_DNA"/>
</dbReference>
<feature type="region of interest" description="Disordered" evidence="9">
    <location>
        <begin position="1"/>
        <end position="33"/>
    </location>
</feature>
<dbReference type="Pfam" id="PF00067">
    <property type="entry name" value="p450"/>
    <property type="match status" value="1"/>
</dbReference>
<reference evidence="10" key="1">
    <citation type="submission" date="2020-06" db="EMBL/GenBank/DDBJ databases">
        <authorList>
            <person name="Li T."/>
            <person name="Hu X."/>
            <person name="Zhang T."/>
            <person name="Song X."/>
            <person name="Zhang H."/>
            <person name="Dai N."/>
            <person name="Sheng W."/>
            <person name="Hou X."/>
            <person name="Wei L."/>
        </authorList>
    </citation>
    <scope>NUCLEOTIDE SEQUENCE</scope>
    <source>
        <strain evidence="10">G01</strain>
        <tissue evidence="10">Leaf</tissue>
    </source>
</reference>
<dbReference type="Gene3D" id="1.10.630.10">
    <property type="entry name" value="Cytochrome P450"/>
    <property type="match status" value="1"/>
</dbReference>